<proteinExistence type="predicted"/>
<dbReference type="Proteomes" id="UP001055811">
    <property type="component" value="Linkage Group LG04"/>
</dbReference>
<sequence length="1313" mass="146406">MVSEPSSPSSTASSSSSSSTATSSSSSTITNTPSNVHPALMVSNIRNHISITLEMENVRGYATISHDLLHTILEPDSTAIEAWNRLRDIFQDNKHSRAVTLEQEFSHTHMEDFSSASAYCQRLKVLADQLKNVGAPVSNDRLVLQMVAGLTEAYSNVGTLLRQTNPLPQFYQARSMLCLEEAGLKKTPQNSPTPTAMPAIYRDGDETGHQQASRQEGEVLRAIAEGPQEAVEETAVVNEGEVEEGRQTTIEAEPPLHRRVDNRSGHGHGGILGQKPQQAYTASNTPPSAAPQSPSLTDIESAMYTLGLNPPDPNWYMDTGATSHMTSGAGNLTSYFKLSNKQNILVRNGHTIPIHSYGHSTLKSPNLHFILKNVLHVPKIVKNLVSVRKFVNDNLVSVEFDPSGFYVKELQTGTPLMRCESRGELYPITNQATSHSAFAAITPKLWHARLGHPGAPVFQFLRTNKDINCHALDKLLCSSCQLGKNIKLPFISSTSCTVMPFDILHTDIWTSPIVSTMGHRYYLVIVDDFTNFTWSYPLAKKSQVLTIFKSFHAFVQTQFTCKIKSIQCDNGGEFDNGHFRDFCDTHGIVFRFSCPHTSPQNGKSERKLRTLNNIVRTLLAHASIPPSFWPHALQHATYLHNILPSKILNHKSPLKCLYQKDPSYLDLKVFGCLCFPLFPSTTIHKLQPRSTPCVFLGHPLSQRGYKCFDMSTNKIIISRHVMFDETKFPFSSIHNTQSYSFLDDEIFPFVFQEDHVPTSPVTPTPTHNSPSQTPPGSSSSSADHIPSAPTSPSPTTISIPPVTNSAHPIPTPSRPITRSQHDIFKPKTPFNLSTSVSRSPLPKNPVHALRDVNWKMAMEDEFNALMKNKTWELVPRPPNVNVIRCMWIFAHKERSDVVKPATIRTVLSLALSKSWSIHQLDVKNAFLHGDLDETVYMHQPLGFRDKSRPDHVCFLKKSLYGLKQASRAWYTRFAEHVTHIGFSQSLSDHSLFIYKHRSNMAYLLLYVDDIILTTSSDTLRLSIISQLSSAFAMKDLGPLSYFLGVAVTRHSNGLFLSQRKYAAEIIDRAGMSKCKPSATPVDTKPKLSASASPPYSDPSSYRSLAGALQYLTFTRPDITYAVQQVCLFMHDPREKHMNALKRIIRYIQGTLDFGLHISPSSCSSLVSYTDADWGDARTHGGPPLGIVCILAQIYYHGPLKDSLHCLKATIVYCDNVSAVYLTGNPVQHQRMKHIELDIHFVREKVAKGQVRVLHMPSDIKLPTFSLKGYHWYKSHAKGTSHVANGCYSEFADILARLLQRGRGRIQTVWLGDA</sequence>
<comment type="caution">
    <text evidence="1">The sequence shown here is derived from an EMBL/GenBank/DDBJ whole genome shotgun (WGS) entry which is preliminary data.</text>
</comment>
<name>A0ACB9DXR1_CICIN</name>
<evidence type="ECO:0000313" key="2">
    <source>
        <dbReference type="Proteomes" id="UP001055811"/>
    </source>
</evidence>
<dbReference type="EMBL" id="CM042012">
    <property type="protein sequence ID" value="KAI3751228.1"/>
    <property type="molecule type" value="Genomic_DNA"/>
</dbReference>
<evidence type="ECO:0000313" key="1">
    <source>
        <dbReference type="EMBL" id="KAI3751228.1"/>
    </source>
</evidence>
<protein>
    <submittedName>
        <fullName evidence="1">Uncharacterized protein</fullName>
    </submittedName>
</protein>
<reference evidence="1 2" key="2">
    <citation type="journal article" date="2022" name="Mol. Ecol. Resour.">
        <title>The genomes of chicory, endive, great burdock and yacon provide insights into Asteraceae paleo-polyploidization history and plant inulin production.</title>
        <authorList>
            <person name="Fan W."/>
            <person name="Wang S."/>
            <person name="Wang H."/>
            <person name="Wang A."/>
            <person name="Jiang F."/>
            <person name="Liu H."/>
            <person name="Zhao H."/>
            <person name="Xu D."/>
            <person name="Zhang Y."/>
        </authorList>
    </citation>
    <scope>NUCLEOTIDE SEQUENCE [LARGE SCALE GENOMIC DNA]</scope>
    <source>
        <strain evidence="2">cv. Punajuju</strain>
        <tissue evidence="1">Leaves</tissue>
    </source>
</reference>
<reference evidence="2" key="1">
    <citation type="journal article" date="2022" name="Mol. Ecol. Resour.">
        <title>The genomes of chicory, endive, great burdock and yacon provide insights into Asteraceae palaeo-polyploidization history and plant inulin production.</title>
        <authorList>
            <person name="Fan W."/>
            <person name="Wang S."/>
            <person name="Wang H."/>
            <person name="Wang A."/>
            <person name="Jiang F."/>
            <person name="Liu H."/>
            <person name="Zhao H."/>
            <person name="Xu D."/>
            <person name="Zhang Y."/>
        </authorList>
    </citation>
    <scope>NUCLEOTIDE SEQUENCE [LARGE SCALE GENOMIC DNA]</scope>
    <source>
        <strain evidence="2">cv. Punajuju</strain>
    </source>
</reference>
<organism evidence="1 2">
    <name type="scientific">Cichorium intybus</name>
    <name type="common">Chicory</name>
    <dbReference type="NCBI Taxonomy" id="13427"/>
    <lineage>
        <taxon>Eukaryota</taxon>
        <taxon>Viridiplantae</taxon>
        <taxon>Streptophyta</taxon>
        <taxon>Embryophyta</taxon>
        <taxon>Tracheophyta</taxon>
        <taxon>Spermatophyta</taxon>
        <taxon>Magnoliopsida</taxon>
        <taxon>eudicotyledons</taxon>
        <taxon>Gunneridae</taxon>
        <taxon>Pentapetalae</taxon>
        <taxon>asterids</taxon>
        <taxon>campanulids</taxon>
        <taxon>Asterales</taxon>
        <taxon>Asteraceae</taxon>
        <taxon>Cichorioideae</taxon>
        <taxon>Cichorieae</taxon>
        <taxon>Cichoriinae</taxon>
        <taxon>Cichorium</taxon>
    </lineage>
</organism>
<keyword evidence="2" id="KW-1185">Reference proteome</keyword>
<accession>A0ACB9DXR1</accession>
<gene>
    <name evidence="1" type="ORF">L2E82_22276</name>
</gene>